<dbReference type="Proteomes" id="UP000199628">
    <property type="component" value="Unassembled WGS sequence"/>
</dbReference>
<dbReference type="Gene3D" id="3.40.50.720">
    <property type="entry name" value="NAD(P)-binding Rossmann-like Domain"/>
    <property type="match status" value="1"/>
</dbReference>
<organism evidence="3 4">
    <name type="scientific">Ruegeria marina</name>
    <dbReference type="NCBI Taxonomy" id="639004"/>
    <lineage>
        <taxon>Bacteria</taxon>
        <taxon>Pseudomonadati</taxon>
        <taxon>Pseudomonadota</taxon>
        <taxon>Alphaproteobacteria</taxon>
        <taxon>Rhodobacterales</taxon>
        <taxon>Roseobacteraceae</taxon>
        <taxon>Ruegeria</taxon>
    </lineage>
</organism>
<dbReference type="InterPro" id="IPR011032">
    <property type="entry name" value="GroES-like_sf"/>
</dbReference>
<dbReference type="InterPro" id="IPR020843">
    <property type="entry name" value="ER"/>
</dbReference>
<name>A0A1G6TEZ5_9RHOB</name>
<protein>
    <submittedName>
        <fullName evidence="3">NADPH2:quinone reductase</fullName>
    </submittedName>
</protein>
<evidence type="ECO:0000256" key="1">
    <source>
        <dbReference type="ARBA" id="ARBA00022857"/>
    </source>
</evidence>
<feature type="domain" description="Enoyl reductase (ER)" evidence="2">
    <location>
        <begin position="10"/>
        <end position="322"/>
    </location>
</feature>
<dbReference type="InterPro" id="IPR051603">
    <property type="entry name" value="Zinc-ADH_QOR/CCCR"/>
</dbReference>
<dbReference type="InterPro" id="IPR036291">
    <property type="entry name" value="NAD(P)-bd_dom_sf"/>
</dbReference>
<dbReference type="GO" id="GO:0003960">
    <property type="term" value="F:quinone reductase (NADPH) activity"/>
    <property type="evidence" value="ECO:0007669"/>
    <property type="project" value="TreeGrafter"/>
</dbReference>
<dbReference type="CDD" id="cd08253">
    <property type="entry name" value="zeta_crystallin"/>
    <property type="match status" value="1"/>
</dbReference>
<gene>
    <name evidence="3" type="ORF">SAMN04488239_10666</name>
</gene>
<dbReference type="Pfam" id="PF08240">
    <property type="entry name" value="ADH_N"/>
    <property type="match status" value="1"/>
</dbReference>
<proteinExistence type="predicted"/>
<keyword evidence="1" id="KW-0521">NADP</keyword>
<dbReference type="InterPro" id="IPR013149">
    <property type="entry name" value="ADH-like_C"/>
</dbReference>
<dbReference type="RefSeq" id="WP_093030755.1">
    <property type="nucleotide sequence ID" value="NZ_FMZV01000006.1"/>
</dbReference>
<dbReference type="SUPFAM" id="SSF51735">
    <property type="entry name" value="NAD(P)-binding Rossmann-fold domains"/>
    <property type="match status" value="1"/>
</dbReference>
<reference evidence="4" key="1">
    <citation type="submission" date="2016-10" db="EMBL/GenBank/DDBJ databases">
        <authorList>
            <person name="Varghese N."/>
            <person name="Submissions S."/>
        </authorList>
    </citation>
    <scope>NUCLEOTIDE SEQUENCE [LARGE SCALE GENOMIC DNA]</scope>
    <source>
        <strain evidence="4">CGMCC 1.9108</strain>
    </source>
</reference>
<dbReference type="FunFam" id="3.40.50.720:FF:000244">
    <property type="entry name" value="quinone oxidoreductase"/>
    <property type="match status" value="1"/>
</dbReference>
<dbReference type="GO" id="GO:0070402">
    <property type="term" value="F:NADPH binding"/>
    <property type="evidence" value="ECO:0007669"/>
    <property type="project" value="TreeGrafter"/>
</dbReference>
<dbReference type="GO" id="GO:0003730">
    <property type="term" value="F:mRNA 3'-UTR binding"/>
    <property type="evidence" value="ECO:0007669"/>
    <property type="project" value="TreeGrafter"/>
</dbReference>
<dbReference type="PANTHER" id="PTHR44154:SF1">
    <property type="entry name" value="QUINONE OXIDOREDUCTASE"/>
    <property type="match status" value="1"/>
</dbReference>
<dbReference type="GO" id="GO:0005829">
    <property type="term" value="C:cytosol"/>
    <property type="evidence" value="ECO:0007669"/>
    <property type="project" value="TreeGrafter"/>
</dbReference>
<dbReference type="EMBL" id="FMZV01000006">
    <property type="protein sequence ID" value="SDD26885.1"/>
    <property type="molecule type" value="Genomic_DNA"/>
</dbReference>
<evidence type="ECO:0000313" key="4">
    <source>
        <dbReference type="Proteomes" id="UP000199628"/>
    </source>
</evidence>
<dbReference type="STRING" id="639004.SAMN04488239_10666"/>
<evidence type="ECO:0000259" key="2">
    <source>
        <dbReference type="SMART" id="SM00829"/>
    </source>
</evidence>
<dbReference type="PANTHER" id="PTHR44154">
    <property type="entry name" value="QUINONE OXIDOREDUCTASE"/>
    <property type="match status" value="1"/>
</dbReference>
<dbReference type="SUPFAM" id="SSF50129">
    <property type="entry name" value="GroES-like"/>
    <property type="match status" value="1"/>
</dbReference>
<dbReference type="AlphaFoldDB" id="A0A1G6TEZ5"/>
<accession>A0A1G6TEZ5</accession>
<sequence>MKAIRAHAFGGPETLVLDEIPAPEPGPGQVLIEMKAAGVNPADTYMLTGNYAITPDLPYIPGGDCAGVVATVGPQVEKFAPGDRVFVSAALGRDLSGCYAEYVLRPAENILPLPENVGFAEAAAIGVPYVTAHLALFTRGRAQAGETVFIHGASGAVGTAAIQLAHRAGMRAIGSAGSAAGLDLVRAQGAEVAVDHSRPGYLDQVRSATGGEGPALILEMLANANLAADMDLAAPFGRIVIVGCRGEIVISPRVAMMKELDIAGTAVWNAPRTRVLDTLADIGAGLADGSLRPVVNRTYPLAEAAEAQRDVLRPGARGKVVLTGRMIT</sequence>
<dbReference type="SMART" id="SM00829">
    <property type="entry name" value="PKS_ER"/>
    <property type="match status" value="1"/>
</dbReference>
<evidence type="ECO:0000313" key="3">
    <source>
        <dbReference type="EMBL" id="SDD26885.1"/>
    </source>
</evidence>
<keyword evidence="4" id="KW-1185">Reference proteome</keyword>
<dbReference type="InterPro" id="IPR013154">
    <property type="entry name" value="ADH-like_N"/>
</dbReference>
<dbReference type="Pfam" id="PF00107">
    <property type="entry name" value="ADH_zinc_N"/>
    <property type="match status" value="1"/>
</dbReference>
<dbReference type="Gene3D" id="3.90.180.10">
    <property type="entry name" value="Medium-chain alcohol dehydrogenases, catalytic domain"/>
    <property type="match status" value="1"/>
</dbReference>
<dbReference type="OrthoDB" id="9787435at2"/>